<accession>A0ABZ3CJJ9</accession>
<gene>
    <name evidence="2" type="ORF">RQP18_01475</name>
</gene>
<dbReference type="InterPro" id="IPR010982">
    <property type="entry name" value="Lambda_DNA-bd_dom_sf"/>
</dbReference>
<dbReference type="EMBL" id="CP138333">
    <property type="protein sequence ID" value="WZX29864.1"/>
    <property type="molecule type" value="Genomic_DNA"/>
</dbReference>
<dbReference type="InterPro" id="IPR053163">
    <property type="entry name" value="HTH-type_regulator_Rgg"/>
</dbReference>
<dbReference type="SMART" id="SM00530">
    <property type="entry name" value="HTH_XRE"/>
    <property type="match status" value="1"/>
</dbReference>
<name>A0ABZ3CJJ9_9STAP</name>
<dbReference type="PANTHER" id="PTHR37038:SF14">
    <property type="entry name" value="TRANSCRIPTIONAL ACTIVATOR"/>
    <property type="match status" value="1"/>
</dbReference>
<feature type="domain" description="HTH cro/C1-type" evidence="1">
    <location>
        <begin position="6"/>
        <end position="59"/>
    </location>
</feature>
<evidence type="ECO:0000313" key="3">
    <source>
        <dbReference type="Proteomes" id="UP001455384"/>
    </source>
</evidence>
<dbReference type="CDD" id="cd00093">
    <property type="entry name" value="HTH_XRE"/>
    <property type="match status" value="1"/>
</dbReference>
<dbReference type="Proteomes" id="UP001455384">
    <property type="component" value="Chromosome"/>
</dbReference>
<dbReference type="RefSeq" id="WP_342388399.1">
    <property type="nucleotide sequence ID" value="NZ_CP138333.2"/>
</dbReference>
<dbReference type="InterPro" id="IPR001387">
    <property type="entry name" value="Cro/C1-type_HTH"/>
</dbReference>
<evidence type="ECO:0000313" key="2">
    <source>
        <dbReference type="EMBL" id="WZX29864.1"/>
    </source>
</evidence>
<evidence type="ECO:0000259" key="1">
    <source>
        <dbReference type="PROSITE" id="PS50943"/>
    </source>
</evidence>
<sequence>MIGQRIKEIRNNNNLTQEELADGIISRTYLSLIEKGSVHPSTNVLIKLSERLNCSVNDFMQEVSHFRYNDVEILREIAYYEQKMEQGDYSSLHYFIEKEYEGVEQIPAPDSGRVHLLYAKYFKHTGDRRKLTIHIDRALALLATVSINQAYIDAVILKVGLLAEEEEHEASLDLMEDTLYTILRFSDFDLGVIRIMFEIAQCYHECGEYLTSSRFVARIKKHSRMLNIDYRRDDLSLLEGKNLAMLGKVKELESVVSQSRLPLMQLLDSYAKYRNGNIRAAEEGFKNLDSDPEMIRQDKVLSNIHEELEERLGFI</sequence>
<dbReference type="Gene3D" id="1.25.40.10">
    <property type="entry name" value="Tetratricopeptide repeat domain"/>
    <property type="match status" value="1"/>
</dbReference>
<dbReference type="InterPro" id="IPR011990">
    <property type="entry name" value="TPR-like_helical_dom_sf"/>
</dbReference>
<reference evidence="3" key="1">
    <citation type="submission" date="2023-10" db="EMBL/GenBank/DDBJ databases">
        <title>Genome analysis and identification of Salinococcus sp. Bachu38 nov., a PGPR from the rhizosphere of Tamarix.</title>
        <authorList>
            <person name="Liang Z."/>
            <person name="Zhang X."/>
            <person name="Jia J."/>
            <person name="Chen X."/>
            <person name="Wang Y."/>
            <person name="Wang Q."/>
            <person name="Wang R."/>
        </authorList>
    </citation>
    <scope>NUCLEOTIDE SEQUENCE [LARGE SCALE GENOMIC DNA]</scope>
    <source>
        <strain evidence="3">Bachu38</strain>
    </source>
</reference>
<dbReference type="SUPFAM" id="SSF47413">
    <property type="entry name" value="lambda repressor-like DNA-binding domains"/>
    <property type="match status" value="1"/>
</dbReference>
<dbReference type="PROSITE" id="PS50943">
    <property type="entry name" value="HTH_CROC1"/>
    <property type="match status" value="1"/>
</dbReference>
<protein>
    <submittedName>
        <fullName evidence="2">Helix-turn-helix domain-containing protein</fullName>
    </submittedName>
</protein>
<dbReference type="Pfam" id="PF01381">
    <property type="entry name" value="HTH_3"/>
    <property type="match status" value="1"/>
</dbReference>
<proteinExistence type="predicted"/>
<keyword evidence="3" id="KW-1185">Reference proteome</keyword>
<dbReference type="PANTHER" id="PTHR37038">
    <property type="entry name" value="TRANSCRIPTIONAL REGULATOR-RELATED"/>
    <property type="match status" value="1"/>
</dbReference>
<organism evidence="2 3">
    <name type="scientific">Salinicoccus bachuensis</name>
    <dbReference type="NCBI Taxonomy" id="3136731"/>
    <lineage>
        <taxon>Bacteria</taxon>
        <taxon>Bacillati</taxon>
        <taxon>Bacillota</taxon>
        <taxon>Bacilli</taxon>
        <taxon>Bacillales</taxon>
        <taxon>Staphylococcaceae</taxon>
        <taxon>Salinicoccus</taxon>
    </lineage>
</organism>